<feature type="transmembrane region" description="Helical" evidence="1">
    <location>
        <begin position="68"/>
        <end position="86"/>
    </location>
</feature>
<keyword evidence="5" id="KW-1185">Reference proteome</keyword>
<evidence type="ECO:0000256" key="1">
    <source>
        <dbReference type="SAM" id="Phobius"/>
    </source>
</evidence>
<keyword evidence="1" id="KW-1133">Transmembrane helix</keyword>
<dbReference type="PANTHER" id="PTHR44757:SF2">
    <property type="entry name" value="BIOFILM ARCHITECTURE MAINTENANCE PROTEIN MBAA"/>
    <property type="match status" value="1"/>
</dbReference>
<dbReference type="Pfam" id="PF00563">
    <property type="entry name" value="EAL"/>
    <property type="match status" value="1"/>
</dbReference>
<dbReference type="SMART" id="SM00052">
    <property type="entry name" value="EAL"/>
    <property type="match status" value="1"/>
</dbReference>
<proteinExistence type="predicted"/>
<geneLocation type="plasmid" evidence="5">
    <name>pjcm18538 dna</name>
</geneLocation>
<dbReference type="InterPro" id="IPR000160">
    <property type="entry name" value="GGDEF_dom"/>
</dbReference>
<dbReference type="InterPro" id="IPR052155">
    <property type="entry name" value="Biofilm_reg_signaling"/>
</dbReference>
<feature type="transmembrane region" description="Helical" evidence="1">
    <location>
        <begin position="173"/>
        <end position="195"/>
    </location>
</feature>
<gene>
    <name evidence="4" type="ORF">MARA_07850</name>
</gene>
<feature type="transmembrane region" description="Helical" evidence="1">
    <location>
        <begin position="207"/>
        <end position="225"/>
    </location>
</feature>
<evidence type="ECO:0000313" key="5">
    <source>
        <dbReference type="Proteomes" id="UP000467428"/>
    </source>
</evidence>
<dbReference type="PANTHER" id="PTHR44757">
    <property type="entry name" value="DIGUANYLATE CYCLASE DGCP"/>
    <property type="match status" value="1"/>
</dbReference>
<accession>A0A7I7RS21</accession>
<dbReference type="AlphaFoldDB" id="A0A7I7RS21"/>
<dbReference type="SUPFAM" id="SSF55073">
    <property type="entry name" value="Nucleotide cyclase"/>
    <property type="match status" value="1"/>
</dbReference>
<dbReference type="Proteomes" id="UP000467428">
    <property type="component" value="Chromosome"/>
</dbReference>
<dbReference type="NCBIfam" id="TIGR00254">
    <property type="entry name" value="GGDEF"/>
    <property type="match status" value="1"/>
</dbReference>
<protein>
    <submittedName>
        <fullName evidence="4">GGDEF-domain containing protein</fullName>
    </submittedName>
</protein>
<keyword evidence="1" id="KW-0812">Transmembrane</keyword>
<feature type="transmembrane region" description="Helical" evidence="1">
    <location>
        <begin position="276"/>
        <end position="295"/>
    </location>
</feature>
<dbReference type="Gene3D" id="3.20.20.450">
    <property type="entry name" value="EAL domain"/>
    <property type="match status" value="1"/>
</dbReference>
<dbReference type="CDD" id="cd01949">
    <property type="entry name" value="GGDEF"/>
    <property type="match status" value="1"/>
</dbReference>
<dbReference type="Gene3D" id="3.30.70.270">
    <property type="match status" value="1"/>
</dbReference>
<name>A0A7I7RS21_9MYCO</name>
<keyword evidence="1" id="KW-0472">Membrane</keyword>
<feature type="transmembrane region" description="Helical" evidence="1">
    <location>
        <begin position="98"/>
        <end position="118"/>
    </location>
</feature>
<feature type="transmembrane region" description="Helical" evidence="1">
    <location>
        <begin position="35"/>
        <end position="56"/>
    </location>
</feature>
<dbReference type="SMART" id="SM00267">
    <property type="entry name" value="GGDEF"/>
    <property type="match status" value="1"/>
</dbReference>
<dbReference type="InterPro" id="IPR035919">
    <property type="entry name" value="EAL_sf"/>
</dbReference>
<reference evidence="4 5" key="1">
    <citation type="journal article" date="2019" name="Emerg. Microbes Infect.">
        <title>Comprehensive subspecies identification of 175 nontuberculous mycobacteria species based on 7547 genomic profiles.</title>
        <authorList>
            <person name="Matsumoto Y."/>
            <person name="Kinjo T."/>
            <person name="Motooka D."/>
            <person name="Nabeya D."/>
            <person name="Jung N."/>
            <person name="Uechi K."/>
            <person name="Horii T."/>
            <person name="Iida T."/>
            <person name="Fujita J."/>
            <person name="Nakamura S."/>
        </authorList>
    </citation>
    <scope>NUCLEOTIDE SEQUENCE [LARGE SCALE GENOMIC DNA]</scope>
    <source>
        <strain evidence="4 5">JCM 18538</strain>
    </source>
</reference>
<evidence type="ECO:0000259" key="3">
    <source>
        <dbReference type="PROSITE" id="PS50887"/>
    </source>
</evidence>
<dbReference type="PROSITE" id="PS50883">
    <property type="entry name" value="EAL"/>
    <property type="match status" value="1"/>
</dbReference>
<feature type="domain" description="EAL" evidence="2">
    <location>
        <begin position="506"/>
        <end position="757"/>
    </location>
</feature>
<dbReference type="InterPro" id="IPR043128">
    <property type="entry name" value="Rev_trsase/Diguanyl_cyclase"/>
</dbReference>
<evidence type="ECO:0000259" key="2">
    <source>
        <dbReference type="PROSITE" id="PS50883"/>
    </source>
</evidence>
<organism evidence="4 5">
    <name type="scientific">Mycolicibacterium arabiense</name>
    <dbReference type="NCBI Taxonomy" id="1286181"/>
    <lineage>
        <taxon>Bacteria</taxon>
        <taxon>Bacillati</taxon>
        <taxon>Actinomycetota</taxon>
        <taxon>Actinomycetes</taxon>
        <taxon>Mycobacteriales</taxon>
        <taxon>Mycobacteriaceae</taxon>
        <taxon>Mycolicibacterium</taxon>
    </lineage>
</organism>
<feature type="transmembrane region" description="Helical" evidence="1">
    <location>
        <begin position="237"/>
        <end position="255"/>
    </location>
</feature>
<dbReference type="PROSITE" id="PS50887">
    <property type="entry name" value="GGDEF"/>
    <property type="match status" value="1"/>
</dbReference>
<feature type="transmembrane region" description="Helical" evidence="1">
    <location>
        <begin position="139"/>
        <end position="161"/>
    </location>
</feature>
<dbReference type="CDD" id="cd01948">
    <property type="entry name" value="EAL"/>
    <property type="match status" value="1"/>
</dbReference>
<feature type="transmembrane region" description="Helical" evidence="1">
    <location>
        <begin position="12"/>
        <end position="29"/>
    </location>
</feature>
<feature type="transmembrane region" description="Helical" evidence="1">
    <location>
        <begin position="301"/>
        <end position="320"/>
    </location>
</feature>
<sequence>MIVNGSNVRLGLFTVVAVLAWMNALALFGHGAAHWIAAVLQAGVGAGALVCAVTVARRVAGIARWWRLLVIAAMTSWLVGELFWWFGGTGDGANTAPLPGVVAYFMPPVLSLLAMMLLARSAGLSARRGAAMPHSRVIAGLDGLVAAVAFSILVLIAGLGAKTGAALPRSQNTTLVIAYSVLELIVVVLAVLMAMAYGRDRPYRANYLLLSGGVVIIAGSDRLIAYLRTAGVEGGDLWGGVGAILGPLLIAFSVLERQPEFSGRGGAHAMDWVQSVVPYIGFVAIFSLLAFHLMIGQRLTSTLICMALALIALVTTRQVVAMRAQQLLTQRLYEAQRRLAHQVQHDPLTGLPNRLLFAQRLDEALRDGRFVLIFVDIDDFKEVNDQYGHAAGDDLLCAVGARLKRCVGPSDTLARIGGDEFAVLVEGDDELPEVVADRPRVALRDPFAVHGSAVRVRASMGLVRPPSGEPTPTSDDLIRQADSSMYAGKRLGKNTAVVYRPSSGVSVDFPSALRQAKGGVPAGFRLVYQPVVSLPDGVPVAVEALARWTAPNDMQIPPETFVAVAEGAGLGAALDAMVLDVACREVRAAGLELDLHVNIGAARLGNAAFEQVVVQTLARHDIEAGRVVLEITETVPIVDLTAGAAAIRRLSTMGVKVALDDFGAGFNSLTYLHTLPVHTVKLDRSLAVGAEPDRDLALYRSVIGLCGSLGLDVIAEGIEHQTQADTVFAAGCRLAQGYLFGRATPLDQMIGSSSGLRTRSHR</sequence>
<dbReference type="EMBL" id="AP022593">
    <property type="protein sequence ID" value="BBY47317.1"/>
    <property type="molecule type" value="Genomic_DNA"/>
</dbReference>
<evidence type="ECO:0000313" key="4">
    <source>
        <dbReference type="EMBL" id="BBY47317.1"/>
    </source>
</evidence>
<dbReference type="Pfam" id="PF00990">
    <property type="entry name" value="GGDEF"/>
    <property type="match status" value="1"/>
</dbReference>
<feature type="domain" description="GGDEF" evidence="3">
    <location>
        <begin position="368"/>
        <end position="501"/>
    </location>
</feature>
<dbReference type="KEGG" id="marz:MARA_07850"/>
<dbReference type="SUPFAM" id="SSF141868">
    <property type="entry name" value="EAL domain-like"/>
    <property type="match status" value="1"/>
</dbReference>
<dbReference type="InterPro" id="IPR001633">
    <property type="entry name" value="EAL_dom"/>
</dbReference>
<dbReference type="InterPro" id="IPR029787">
    <property type="entry name" value="Nucleotide_cyclase"/>
</dbReference>